<evidence type="ECO:0000256" key="18">
    <source>
        <dbReference type="SAM" id="MobiDB-lite"/>
    </source>
</evidence>
<comment type="similarity">
    <text evidence="5">Belongs to the alphaherpesvirinae glycoprotein I family.</text>
</comment>
<dbReference type="GO" id="GO:0044178">
    <property type="term" value="C:host cell Golgi membrane"/>
    <property type="evidence" value="ECO:0007669"/>
    <property type="project" value="UniProtKB-SubCell"/>
</dbReference>
<evidence type="ECO:0000256" key="1">
    <source>
        <dbReference type="ARBA" id="ARBA00004244"/>
    </source>
</evidence>
<keyword evidence="15 19" id="KW-0472">Membrane</keyword>
<evidence type="ECO:0000256" key="15">
    <source>
        <dbReference type="ARBA" id="ARBA00023136"/>
    </source>
</evidence>
<keyword evidence="7" id="KW-1032">Host cell membrane</keyword>
<keyword evidence="19" id="KW-1133">Transmembrane helix</keyword>
<evidence type="ECO:0000256" key="11">
    <source>
        <dbReference type="ARBA" id="ARBA00022844"/>
    </source>
</evidence>
<evidence type="ECO:0000256" key="6">
    <source>
        <dbReference type="ARBA" id="ARBA00013983"/>
    </source>
</evidence>
<feature type="transmembrane region" description="Helical" evidence="19">
    <location>
        <begin position="290"/>
        <end position="311"/>
    </location>
</feature>
<evidence type="ECO:0000313" key="20">
    <source>
        <dbReference type="EMBL" id="BAA44952.1"/>
    </source>
</evidence>
<keyword evidence="8" id="KW-0597">Phosphoprotein</keyword>
<evidence type="ECO:0000256" key="8">
    <source>
        <dbReference type="ARBA" id="ARBA00022553"/>
    </source>
</evidence>
<evidence type="ECO:0000256" key="10">
    <source>
        <dbReference type="ARBA" id="ARBA00022812"/>
    </source>
</evidence>
<organismHost>
    <name type="scientific">Felidae</name>
    <name type="common">cat family</name>
    <dbReference type="NCBI Taxonomy" id="9681"/>
</organismHost>
<dbReference type="GO" id="GO:0019031">
    <property type="term" value="C:viral envelope"/>
    <property type="evidence" value="ECO:0007669"/>
    <property type="project" value="UniProtKB-KW"/>
</dbReference>
<evidence type="ECO:0000256" key="9">
    <source>
        <dbReference type="ARBA" id="ARBA00022692"/>
    </source>
</evidence>
<keyword evidence="12" id="KW-1043">Host membrane</keyword>
<evidence type="ECO:0000256" key="16">
    <source>
        <dbReference type="ARBA" id="ARBA00023180"/>
    </source>
</evidence>
<dbReference type="Pfam" id="PF01688">
    <property type="entry name" value="Herpes_gI"/>
    <property type="match status" value="1"/>
</dbReference>
<protein>
    <recommendedName>
        <fullName evidence="6">Envelope glycoprotein I</fullName>
    </recommendedName>
</protein>
<dbReference type="EMBL" id="D42113">
    <property type="protein sequence ID" value="BAA44952.1"/>
    <property type="molecule type" value="Genomic_DNA"/>
</dbReference>
<dbReference type="GO" id="GO:0055036">
    <property type="term" value="C:virion membrane"/>
    <property type="evidence" value="ECO:0007669"/>
    <property type="project" value="UniProtKB-SubCell"/>
</dbReference>
<comment type="subcellular location">
    <subcellularLocation>
        <location evidence="1">Host Golgi apparatus membrane</location>
        <topology evidence="1">Single-pass type I membrane protein</topology>
    </subcellularLocation>
    <subcellularLocation>
        <location evidence="2">Host cell junction</location>
    </subcellularLocation>
    <subcellularLocation>
        <location evidence="4">Host cell membrane</location>
        <topology evidence="4">Single-pass type I membrane protein</topology>
    </subcellularLocation>
    <subcellularLocation>
        <location evidence="3">Virion membrane</location>
        <topology evidence="3">Single-pass membrane protein</topology>
    </subcellularLocation>
</comment>
<evidence type="ECO:0000256" key="5">
    <source>
        <dbReference type="ARBA" id="ARBA00005825"/>
    </source>
</evidence>
<evidence type="ECO:0000256" key="17">
    <source>
        <dbReference type="ARBA" id="ARBA00025134"/>
    </source>
</evidence>
<proteinExistence type="inferred from homology"/>
<evidence type="ECO:0000256" key="12">
    <source>
        <dbReference type="ARBA" id="ARBA00022870"/>
    </source>
</evidence>
<keyword evidence="13" id="KW-0261">Viral envelope protein</keyword>
<dbReference type="InterPro" id="IPR002874">
    <property type="entry name" value="Herpes_gI"/>
</dbReference>
<feature type="compositionally biased region" description="Polar residues" evidence="18">
    <location>
        <begin position="334"/>
        <end position="384"/>
    </location>
</feature>
<comment type="function">
    <text evidence="17">In epithelial cells, the heterodimer gE/gI is required for the cell-to-cell spread of the virus, by sorting nascent virions to cell junctions. Once the virus reaches the cell junctions, virus particles can spread to adjacent cells extremely rapidly through interactions with cellular receptors that accumulate at these junctions. Implicated in basolateral spread in polarized cells. In neuronal cells, gE/gI is essential for the anterograde spread of the infection throughout the host nervous system. Together with US9, the heterodimer gE/gI is involved in the sorting and transport of viral structural components toward axon tips.</text>
</comment>
<evidence type="ECO:0000256" key="13">
    <source>
        <dbReference type="ARBA" id="ARBA00022879"/>
    </source>
</evidence>
<reference evidence="20" key="1">
    <citation type="journal article" date="1995" name="Virology">
        <title>Transcriptional analysis of the short segment of the feline herpesvirus type 1 genome and insertional mutagenesis of a unique reading frame.</title>
        <authorList>
            <person name="Willemse M.J."/>
            <person name="Strijdveen I.G."/>
            <person name="van Schooneveld S.H."/>
            <person name="van den Berg M.C."/>
            <person name="Sondermeijer P.J."/>
        </authorList>
    </citation>
    <scope>NUCLEOTIDE SEQUENCE</scope>
    <source>
        <strain evidence="20">G2620</strain>
    </source>
</reference>
<name>A2SUE8_FHV1</name>
<dbReference type="GO" id="GO:0043657">
    <property type="term" value="C:host cell"/>
    <property type="evidence" value="ECO:0007669"/>
    <property type="project" value="InterPro"/>
</dbReference>
<dbReference type="GO" id="GO:0044156">
    <property type="term" value="C:host cell junction"/>
    <property type="evidence" value="ECO:0007669"/>
    <property type="project" value="UniProtKB-SubCell"/>
</dbReference>
<evidence type="ECO:0000256" key="2">
    <source>
        <dbReference type="ARBA" id="ARBA00004315"/>
    </source>
</evidence>
<keyword evidence="9 19" id="KW-0812">Transmembrane</keyword>
<organism evidence="20">
    <name type="scientific">Feline herpesvirus 1</name>
    <name type="common">FeHV-1</name>
    <name type="synonym">Feline viral rhinotracheitis virus</name>
    <dbReference type="NCBI Taxonomy" id="10334"/>
    <lineage>
        <taxon>Viruses</taxon>
        <taxon>Duplodnaviria</taxon>
        <taxon>Heunggongvirae</taxon>
        <taxon>Peploviricota</taxon>
        <taxon>Herviviricetes</taxon>
        <taxon>Herpesvirales</taxon>
        <taxon>Orthoherpesviridae</taxon>
        <taxon>Alphaherpesvirinae</taxon>
        <taxon>Varicellovirus</taxon>
        <taxon>Varicellovirus felidalpha1</taxon>
    </lineage>
</organism>
<evidence type="ECO:0000256" key="3">
    <source>
        <dbReference type="ARBA" id="ARBA00004381"/>
    </source>
</evidence>
<evidence type="ECO:0000256" key="7">
    <source>
        <dbReference type="ARBA" id="ARBA00022511"/>
    </source>
</evidence>
<sequence>MSSIAFIYILMAIGTVYGIVYRGDHVSLHVDTSSGFVIYPTLENFTIYGHLIFLDDQPLPVNNYNGTLEIIHYNHHSSCYKIVQVIEYSSCPRVRNNAFRSCLHKTSMHQYDQLSINTSVETGMLLTITSPKMEDGGIYALRVRFNHNNKADVFGLSVFVYSFDTRGHRHHADENLNGEILTTPSSMETYVKVNTPIYDHMVTTQTTSNKSMESEPSNTSISCHTFQNDPNEGETLYTHLLNIAGNITYDDMVMDGTTLQPRLIDMGLNLSVTSSFKNETTQKWTPDRKVGFVIVISIAVLLLLAVIGSIINSAIRKHIMVCAGRRIYIPNNDGRPSTEMTRFTRQTKPSNSSSKSLLDVPRSSNSTPTDGVSRSQLTVINEET</sequence>
<feature type="region of interest" description="Disordered" evidence="18">
    <location>
        <begin position="333"/>
        <end position="384"/>
    </location>
</feature>
<evidence type="ECO:0000256" key="19">
    <source>
        <dbReference type="SAM" id="Phobius"/>
    </source>
</evidence>
<keyword evidence="11" id="KW-0946">Virion</keyword>
<keyword evidence="10" id="KW-1040">Host Golgi apparatus</keyword>
<accession>A2SUE8</accession>
<keyword evidence="14" id="KW-1031">Host cell junction</keyword>
<keyword evidence="16" id="KW-0325">Glycoprotein</keyword>
<dbReference type="Gene3D" id="2.70.230.10">
    <property type="match status" value="1"/>
</dbReference>
<evidence type="ECO:0000256" key="14">
    <source>
        <dbReference type="ARBA" id="ARBA00023081"/>
    </source>
</evidence>
<evidence type="ECO:0000256" key="4">
    <source>
        <dbReference type="ARBA" id="ARBA00004402"/>
    </source>
</evidence>